<feature type="transmembrane region" description="Helical" evidence="1">
    <location>
        <begin position="86"/>
        <end position="112"/>
    </location>
</feature>
<evidence type="ECO:0000256" key="1">
    <source>
        <dbReference type="SAM" id="Phobius"/>
    </source>
</evidence>
<gene>
    <name evidence="2" type="ORF">QR680_005481</name>
</gene>
<dbReference type="PANTHER" id="PTHR34851">
    <property type="entry name" value="PROTEIN CBG05235-RELATED"/>
    <property type="match status" value="1"/>
</dbReference>
<accession>A0AA39HS69</accession>
<proteinExistence type="predicted"/>
<organism evidence="2 3">
    <name type="scientific">Steinernema hermaphroditum</name>
    <dbReference type="NCBI Taxonomy" id="289476"/>
    <lineage>
        <taxon>Eukaryota</taxon>
        <taxon>Metazoa</taxon>
        <taxon>Ecdysozoa</taxon>
        <taxon>Nematoda</taxon>
        <taxon>Chromadorea</taxon>
        <taxon>Rhabditida</taxon>
        <taxon>Tylenchina</taxon>
        <taxon>Panagrolaimomorpha</taxon>
        <taxon>Strongyloidoidea</taxon>
        <taxon>Steinernematidae</taxon>
        <taxon>Steinernema</taxon>
    </lineage>
</organism>
<protein>
    <submittedName>
        <fullName evidence="2">Uncharacterized protein</fullName>
    </submittedName>
</protein>
<dbReference type="Pfam" id="PF25093">
    <property type="entry name" value="DUF7807"/>
    <property type="match status" value="1"/>
</dbReference>
<reference evidence="2" key="1">
    <citation type="submission" date="2023-06" db="EMBL/GenBank/DDBJ databases">
        <title>Genomic analysis of the entomopathogenic nematode Steinernema hermaphroditum.</title>
        <authorList>
            <person name="Schwarz E.M."/>
            <person name="Heppert J.K."/>
            <person name="Baniya A."/>
            <person name="Schwartz H.T."/>
            <person name="Tan C.-H."/>
            <person name="Antoshechkin I."/>
            <person name="Sternberg P.W."/>
            <person name="Goodrich-Blair H."/>
            <person name="Dillman A.R."/>
        </authorList>
    </citation>
    <scope>NUCLEOTIDE SEQUENCE</scope>
    <source>
        <strain evidence="2">PS9179</strain>
        <tissue evidence="2">Whole animal</tissue>
    </source>
</reference>
<dbReference type="Proteomes" id="UP001175271">
    <property type="component" value="Unassembled WGS sequence"/>
</dbReference>
<feature type="transmembrane region" description="Helical" evidence="1">
    <location>
        <begin position="29"/>
        <end position="50"/>
    </location>
</feature>
<keyword evidence="3" id="KW-1185">Reference proteome</keyword>
<dbReference type="InterPro" id="IPR056709">
    <property type="entry name" value="DUF7807"/>
</dbReference>
<evidence type="ECO:0000313" key="2">
    <source>
        <dbReference type="EMBL" id="KAK0411098.1"/>
    </source>
</evidence>
<keyword evidence="1" id="KW-0472">Membrane</keyword>
<keyword evidence="1" id="KW-0812">Transmembrane</keyword>
<dbReference type="EMBL" id="JAUCMV010000003">
    <property type="protein sequence ID" value="KAK0411098.1"/>
    <property type="molecule type" value="Genomic_DNA"/>
</dbReference>
<sequence>MATDGTDARAFDQNDVKYKVFCRLLHVRFAARIVSVFLVLAIVFNLIFSMNKSSTVVLYSWVTAAFSIGVYGSLLYAVFKEKKMFCLPFIFVQAAVVALTVLFFFSFLIAVASSASMVRHLQTDFWDNGASANLSEKQKHAEEKEFVTAVILGNLVFIALEAWVLHVIYRFYIFLQDREISFNFSLDTEFQMTS</sequence>
<dbReference type="AlphaFoldDB" id="A0AA39HS69"/>
<comment type="caution">
    <text evidence="2">The sequence shown here is derived from an EMBL/GenBank/DDBJ whole genome shotgun (WGS) entry which is preliminary data.</text>
</comment>
<feature type="transmembrane region" description="Helical" evidence="1">
    <location>
        <begin position="56"/>
        <end position="79"/>
    </location>
</feature>
<feature type="transmembrane region" description="Helical" evidence="1">
    <location>
        <begin position="146"/>
        <end position="169"/>
    </location>
</feature>
<name>A0AA39HS69_9BILA</name>
<evidence type="ECO:0000313" key="3">
    <source>
        <dbReference type="Proteomes" id="UP001175271"/>
    </source>
</evidence>
<keyword evidence="1" id="KW-1133">Transmembrane helix</keyword>
<dbReference type="PANTHER" id="PTHR34851:SF5">
    <property type="entry name" value="MARVEL DOMAIN-CONTAINING PROTEIN"/>
    <property type="match status" value="1"/>
</dbReference>